<organism evidence="1 2">
    <name type="scientific">Xanthomonas arboricola pv. pruni str. MAFF 311562</name>
    <dbReference type="NCBI Taxonomy" id="1414836"/>
    <lineage>
        <taxon>Bacteria</taxon>
        <taxon>Pseudomonadati</taxon>
        <taxon>Pseudomonadota</taxon>
        <taxon>Gammaproteobacteria</taxon>
        <taxon>Lysobacterales</taxon>
        <taxon>Lysobacteraceae</taxon>
        <taxon>Xanthomonas</taxon>
    </lineage>
</organism>
<gene>
    <name evidence="1" type="ORF">XPU_0219</name>
</gene>
<comment type="caution">
    <text evidence="1">The sequence shown here is derived from an EMBL/GenBank/DDBJ whole genome shotgun (WGS) entry which is preliminary data.</text>
</comment>
<protein>
    <submittedName>
        <fullName evidence="1">Uncharacterized protein</fullName>
    </submittedName>
</protein>
<accession>W4RX31</accession>
<name>W4RX31_9XANT</name>
<evidence type="ECO:0000313" key="2">
    <source>
        <dbReference type="Proteomes" id="UP000019143"/>
    </source>
</evidence>
<reference evidence="1 2" key="1">
    <citation type="submission" date="2014-01" db="EMBL/GenBank/DDBJ databases">
        <title>Genome sequence and analysis of Xanthomonas arboricola pv. pruni.</title>
        <authorList>
            <person name="Fujikawa T."/>
            <person name="Nakazono-Nagaoka E."/>
        </authorList>
    </citation>
    <scope>NUCLEOTIDE SEQUENCE [LARGE SCALE GENOMIC DNA]</scope>
    <source>
        <strain evidence="2">MAFF 311562</strain>
    </source>
</reference>
<sequence length="204" mass="22501">MQSSEEMLESVGGARELLYRGVLPADIAAQSPEAIDAWIKQQHAELGPMIAILEKFNGSSLISYRFDQASTGGSTYSWSELAKLDGTKTQVMNILLQPEQVESIKAAYASLKESVYAGLVMQTRLKGYLDGVNIQFVDGGLKFDYSALDAMLELKRGRQLDEAFQDIVDLHTYGKSFLEGSGWKFGEILDAWIGCQPPVKLIQP</sequence>
<dbReference type="AlphaFoldDB" id="W4RX31"/>
<dbReference type="EMBL" id="BAVB01000033">
    <property type="protein sequence ID" value="GAE48687.1"/>
    <property type="molecule type" value="Genomic_DNA"/>
</dbReference>
<dbReference type="Proteomes" id="UP000019143">
    <property type="component" value="Unassembled WGS sequence"/>
</dbReference>
<evidence type="ECO:0000313" key="1">
    <source>
        <dbReference type="EMBL" id="GAE48687.1"/>
    </source>
</evidence>
<proteinExistence type="predicted"/>